<dbReference type="AlphaFoldDB" id="A7ECR3"/>
<name>A7ECR3_SCLS1</name>
<protein>
    <submittedName>
        <fullName evidence="1">Uncharacterized protein</fullName>
    </submittedName>
</protein>
<proteinExistence type="predicted"/>
<sequence>MSCRIFLHSKRRLTGEESVPGRMHCDSSDIFHGIARLRLTSEKLLVKIPLELIRIASSSSTVERKLKSLYGGLSSPPTRVMDDAMRCTVWKVPWGYAIMVRGSTK</sequence>
<dbReference type="Proteomes" id="UP000001312">
    <property type="component" value="Unassembled WGS sequence"/>
</dbReference>
<gene>
    <name evidence="1" type="ORF">SS1G_03102</name>
</gene>
<dbReference type="InParanoid" id="A7ECR3"/>
<accession>A7ECR3</accession>
<reference evidence="2" key="1">
    <citation type="journal article" date="2011" name="PLoS Genet.">
        <title>Genomic analysis of the necrotrophic fungal pathogens Sclerotinia sclerotiorum and Botrytis cinerea.</title>
        <authorList>
            <person name="Amselem J."/>
            <person name="Cuomo C.A."/>
            <person name="van Kan J.A."/>
            <person name="Viaud M."/>
            <person name="Benito E.P."/>
            <person name="Couloux A."/>
            <person name="Coutinho P.M."/>
            <person name="de Vries R.P."/>
            <person name="Dyer P.S."/>
            <person name="Fillinger S."/>
            <person name="Fournier E."/>
            <person name="Gout L."/>
            <person name="Hahn M."/>
            <person name="Kohn L."/>
            <person name="Lapalu N."/>
            <person name="Plummer K.M."/>
            <person name="Pradier J.M."/>
            <person name="Quevillon E."/>
            <person name="Sharon A."/>
            <person name="Simon A."/>
            <person name="ten Have A."/>
            <person name="Tudzynski B."/>
            <person name="Tudzynski P."/>
            <person name="Wincker P."/>
            <person name="Andrew M."/>
            <person name="Anthouard V."/>
            <person name="Beever R.E."/>
            <person name="Beffa R."/>
            <person name="Benoit I."/>
            <person name="Bouzid O."/>
            <person name="Brault B."/>
            <person name="Chen Z."/>
            <person name="Choquer M."/>
            <person name="Collemare J."/>
            <person name="Cotton P."/>
            <person name="Danchin E.G."/>
            <person name="Da Silva C."/>
            <person name="Gautier A."/>
            <person name="Giraud C."/>
            <person name="Giraud T."/>
            <person name="Gonzalez C."/>
            <person name="Grossetete S."/>
            <person name="Guldener U."/>
            <person name="Henrissat B."/>
            <person name="Howlett B.J."/>
            <person name="Kodira C."/>
            <person name="Kretschmer M."/>
            <person name="Lappartient A."/>
            <person name="Leroch M."/>
            <person name="Levis C."/>
            <person name="Mauceli E."/>
            <person name="Neuveglise C."/>
            <person name="Oeser B."/>
            <person name="Pearson M."/>
            <person name="Poulain J."/>
            <person name="Poussereau N."/>
            <person name="Quesneville H."/>
            <person name="Rascle C."/>
            <person name="Schumacher J."/>
            <person name="Segurens B."/>
            <person name="Sexton A."/>
            <person name="Silva E."/>
            <person name="Sirven C."/>
            <person name="Soanes D.M."/>
            <person name="Talbot N.J."/>
            <person name="Templeton M."/>
            <person name="Yandava C."/>
            <person name="Yarden O."/>
            <person name="Zeng Q."/>
            <person name="Rollins J.A."/>
            <person name="Lebrun M.H."/>
            <person name="Dickman M."/>
        </authorList>
    </citation>
    <scope>NUCLEOTIDE SEQUENCE [LARGE SCALE GENOMIC DNA]</scope>
    <source>
        <strain evidence="2">ATCC 18683 / 1980 / Ss-1</strain>
    </source>
</reference>
<dbReference type="KEGG" id="ssl:SS1G_03102"/>
<dbReference type="HOGENOM" id="CLU_2238227_0_0_1"/>
<dbReference type="GeneID" id="5492699"/>
<dbReference type="RefSeq" id="XP_001596879.1">
    <property type="nucleotide sequence ID" value="XM_001596829.1"/>
</dbReference>
<keyword evidence="2" id="KW-1185">Reference proteome</keyword>
<organism evidence="1 2">
    <name type="scientific">Sclerotinia sclerotiorum (strain ATCC 18683 / 1980 / Ss-1)</name>
    <name type="common">White mold</name>
    <name type="synonym">Whetzelinia sclerotiorum</name>
    <dbReference type="NCBI Taxonomy" id="665079"/>
    <lineage>
        <taxon>Eukaryota</taxon>
        <taxon>Fungi</taxon>
        <taxon>Dikarya</taxon>
        <taxon>Ascomycota</taxon>
        <taxon>Pezizomycotina</taxon>
        <taxon>Leotiomycetes</taxon>
        <taxon>Helotiales</taxon>
        <taxon>Sclerotiniaceae</taxon>
        <taxon>Sclerotinia</taxon>
    </lineage>
</organism>
<dbReference type="EMBL" id="CH476623">
    <property type="protein sequence ID" value="EDO00242.1"/>
    <property type="molecule type" value="Genomic_DNA"/>
</dbReference>
<evidence type="ECO:0000313" key="1">
    <source>
        <dbReference type="EMBL" id="EDO00242.1"/>
    </source>
</evidence>
<evidence type="ECO:0000313" key="2">
    <source>
        <dbReference type="Proteomes" id="UP000001312"/>
    </source>
</evidence>